<keyword evidence="3" id="KW-1185">Reference proteome</keyword>
<accession>A0AAV2CTF1</accession>
<evidence type="ECO:0000256" key="1">
    <source>
        <dbReference type="SAM" id="MobiDB-lite"/>
    </source>
</evidence>
<reference evidence="2 3" key="1">
    <citation type="submission" date="2024-04" db="EMBL/GenBank/DDBJ databases">
        <authorList>
            <person name="Fracassetti M."/>
        </authorList>
    </citation>
    <scope>NUCLEOTIDE SEQUENCE [LARGE SCALE GENOMIC DNA]</scope>
</reference>
<sequence length="121" mass="13279">MSCRSVADAAFDKGDDDRPTGIPLGALEPSNRRCRFIHHSPLFVIRLGVKQVRENESHSATSIVETPTTANARLAPTPIFRSGRGLRGTGLRPHIVSRSATAFSNLLHRELHSSPERLRSS</sequence>
<dbReference type="AlphaFoldDB" id="A0AAV2CTF1"/>
<proteinExistence type="predicted"/>
<evidence type="ECO:0000313" key="2">
    <source>
        <dbReference type="EMBL" id="CAL1359845.1"/>
    </source>
</evidence>
<organism evidence="2 3">
    <name type="scientific">Linum trigynum</name>
    <dbReference type="NCBI Taxonomy" id="586398"/>
    <lineage>
        <taxon>Eukaryota</taxon>
        <taxon>Viridiplantae</taxon>
        <taxon>Streptophyta</taxon>
        <taxon>Embryophyta</taxon>
        <taxon>Tracheophyta</taxon>
        <taxon>Spermatophyta</taxon>
        <taxon>Magnoliopsida</taxon>
        <taxon>eudicotyledons</taxon>
        <taxon>Gunneridae</taxon>
        <taxon>Pentapetalae</taxon>
        <taxon>rosids</taxon>
        <taxon>fabids</taxon>
        <taxon>Malpighiales</taxon>
        <taxon>Linaceae</taxon>
        <taxon>Linum</taxon>
    </lineage>
</organism>
<gene>
    <name evidence="2" type="ORF">LTRI10_LOCUS7311</name>
</gene>
<feature type="region of interest" description="Disordered" evidence="1">
    <location>
        <begin position="1"/>
        <end position="25"/>
    </location>
</feature>
<evidence type="ECO:0000313" key="3">
    <source>
        <dbReference type="Proteomes" id="UP001497516"/>
    </source>
</evidence>
<protein>
    <submittedName>
        <fullName evidence="2">Uncharacterized protein</fullName>
    </submittedName>
</protein>
<dbReference type="EMBL" id="OZ034814">
    <property type="protein sequence ID" value="CAL1359845.1"/>
    <property type="molecule type" value="Genomic_DNA"/>
</dbReference>
<feature type="compositionally biased region" description="Basic and acidic residues" evidence="1">
    <location>
        <begin position="10"/>
        <end position="19"/>
    </location>
</feature>
<name>A0AAV2CTF1_9ROSI</name>
<dbReference type="Proteomes" id="UP001497516">
    <property type="component" value="Chromosome 10"/>
</dbReference>